<keyword evidence="11" id="KW-1185">Reference proteome</keyword>
<evidence type="ECO:0000256" key="6">
    <source>
        <dbReference type="ARBA" id="ARBA00022592"/>
    </source>
</evidence>
<protein>
    <recommendedName>
        <fullName evidence="4 7">Phosphate-binding protein PstS</fullName>
    </recommendedName>
</protein>
<comment type="similarity">
    <text evidence="2 7">Belongs to the PstS family.</text>
</comment>
<evidence type="ECO:0000256" key="7">
    <source>
        <dbReference type="PIRNR" id="PIRNR002756"/>
    </source>
</evidence>
<dbReference type="Pfam" id="PF12849">
    <property type="entry name" value="PBP_like_2"/>
    <property type="match status" value="1"/>
</dbReference>
<keyword evidence="5 7" id="KW-0813">Transport</keyword>
<sequence>MDSIFRRIAATLVAVLAATGPAPAALAQSLRGAGSTFVQPVLEQWAKTWSLQSGVDVAYDGVGSGAGIERLKAGSVDFAATDAPLKDEELAAGGFMQFPIVAGGIVPVTNIPQARGKRVRLDGETLAQVFAGKITRWNDARIKALNHAFALPDEPIVVVHRGDSSGITYNFTAYLSKTSDGWRETLGTGKTVKWPVGLAAEGNTGLGQLVTATPNSIGYVEYGYALQHEMQIVGLYTSANRAISPTQTTIRNAVESAQWGTARNFNLLLVGIPGDDTWPIAATTWVVLPKGRRASLDFLRWALLRGDHAADALGYTPIPPALVGMIEASWKTNGAATGSAP</sequence>
<feature type="signal peptide" evidence="8">
    <location>
        <begin position="1"/>
        <end position="24"/>
    </location>
</feature>
<dbReference type="Gene3D" id="3.40.190.10">
    <property type="entry name" value="Periplasmic binding protein-like II"/>
    <property type="match status" value="2"/>
</dbReference>
<keyword evidence="8" id="KW-0732">Signal</keyword>
<dbReference type="SUPFAM" id="SSF53850">
    <property type="entry name" value="Periplasmic binding protein-like II"/>
    <property type="match status" value="1"/>
</dbReference>
<dbReference type="AlphaFoldDB" id="A0A9X4BKD6"/>
<dbReference type="GO" id="GO:0043190">
    <property type="term" value="C:ATP-binding cassette (ABC) transporter complex"/>
    <property type="evidence" value="ECO:0007669"/>
    <property type="project" value="InterPro"/>
</dbReference>
<dbReference type="CDD" id="cd13565">
    <property type="entry name" value="PBP2_PstS"/>
    <property type="match status" value="1"/>
</dbReference>
<dbReference type="PANTHER" id="PTHR42996">
    <property type="entry name" value="PHOSPHATE-BINDING PROTEIN PSTS"/>
    <property type="match status" value="1"/>
</dbReference>
<name>A0A9X4BKD6_9GAMM</name>
<accession>A0A9X4BKD6</accession>
<evidence type="ECO:0000256" key="3">
    <source>
        <dbReference type="ARBA" id="ARBA00011529"/>
    </source>
</evidence>
<keyword evidence="6 7" id="KW-0592">Phosphate transport</keyword>
<dbReference type="EMBL" id="JAOVZO020000023">
    <property type="protein sequence ID" value="MDC8016046.1"/>
    <property type="molecule type" value="Genomic_DNA"/>
</dbReference>
<evidence type="ECO:0000256" key="4">
    <source>
        <dbReference type="ARBA" id="ARBA00021889"/>
    </source>
</evidence>
<dbReference type="GO" id="GO:0042301">
    <property type="term" value="F:phosphate ion binding"/>
    <property type="evidence" value="ECO:0007669"/>
    <property type="project" value="InterPro"/>
</dbReference>
<dbReference type="NCBIfam" id="TIGR00975">
    <property type="entry name" value="3a0107s03"/>
    <property type="match status" value="1"/>
</dbReference>
<reference evidence="10" key="1">
    <citation type="submission" date="2023-02" db="EMBL/GenBank/DDBJ databases">
        <title>Tahibacter soli sp. nov. isolated from soil.</title>
        <authorList>
            <person name="Baek J.H."/>
            <person name="Lee J.K."/>
            <person name="Choi D.G."/>
            <person name="Jeon C.O."/>
        </authorList>
    </citation>
    <scope>NUCLEOTIDE SEQUENCE</scope>
    <source>
        <strain evidence="10">BL</strain>
    </source>
</reference>
<dbReference type="PANTHER" id="PTHR42996:SF1">
    <property type="entry name" value="PHOSPHATE-BINDING PROTEIN PSTS"/>
    <property type="match status" value="1"/>
</dbReference>
<comment type="subunit">
    <text evidence="3 7">The complex is composed of two ATP-binding proteins (PstB), two transmembrane proteins (PstC and PstA) and a solute-binding protein (PstS).</text>
</comment>
<organism evidence="10 11">
    <name type="scientific">Tahibacter soli</name>
    <dbReference type="NCBI Taxonomy" id="2983605"/>
    <lineage>
        <taxon>Bacteria</taxon>
        <taxon>Pseudomonadati</taxon>
        <taxon>Pseudomonadota</taxon>
        <taxon>Gammaproteobacteria</taxon>
        <taxon>Lysobacterales</taxon>
        <taxon>Rhodanobacteraceae</taxon>
        <taxon>Tahibacter</taxon>
    </lineage>
</organism>
<evidence type="ECO:0000256" key="2">
    <source>
        <dbReference type="ARBA" id="ARBA00008725"/>
    </source>
</evidence>
<evidence type="ECO:0000256" key="1">
    <source>
        <dbReference type="ARBA" id="ARBA00002841"/>
    </source>
</evidence>
<dbReference type="GO" id="GO:0035435">
    <property type="term" value="P:phosphate ion transmembrane transport"/>
    <property type="evidence" value="ECO:0007669"/>
    <property type="project" value="InterPro"/>
</dbReference>
<evidence type="ECO:0000313" key="11">
    <source>
        <dbReference type="Proteomes" id="UP001139971"/>
    </source>
</evidence>
<evidence type="ECO:0000313" key="10">
    <source>
        <dbReference type="EMBL" id="MDC8016046.1"/>
    </source>
</evidence>
<dbReference type="InterPro" id="IPR024370">
    <property type="entry name" value="PBP_domain"/>
</dbReference>
<comment type="caution">
    <text evidence="10">The sequence shown here is derived from an EMBL/GenBank/DDBJ whole genome shotgun (WGS) entry which is preliminary data.</text>
</comment>
<dbReference type="Proteomes" id="UP001139971">
    <property type="component" value="Unassembled WGS sequence"/>
</dbReference>
<evidence type="ECO:0000259" key="9">
    <source>
        <dbReference type="Pfam" id="PF12849"/>
    </source>
</evidence>
<dbReference type="InterPro" id="IPR005673">
    <property type="entry name" value="ABC_phos-bd_PstS"/>
</dbReference>
<proteinExistence type="inferred from homology"/>
<gene>
    <name evidence="10" type="primary">pstS</name>
    <name evidence="10" type="ORF">OD750_026265</name>
</gene>
<comment type="function">
    <text evidence="1 7">Part of the ABC transporter complex PstSACB involved in phosphate import.</text>
</comment>
<dbReference type="RefSeq" id="WP_263542665.1">
    <property type="nucleotide sequence ID" value="NZ_JAOVZO020000023.1"/>
</dbReference>
<feature type="domain" description="PBP" evidence="9">
    <location>
        <begin position="22"/>
        <end position="302"/>
    </location>
</feature>
<feature type="chain" id="PRO_5040829747" description="Phosphate-binding protein PstS" evidence="8">
    <location>
        <begin position="25"/>
        <end position="341"/>
    </location>
</feature>
<evidence type="ECO:0000256" key="8">
    <source>
        <dbReference type="SAM" id="SignalP"/>
    </source>
</evidence>
<evidence type="ECO:0000256" key="5">
    <source>
        <dbReference type="ARBA" id="ARBA00022448"/>
    </source>
</evidence>
<dbReference type="PIRSF" id="PIRSF002756">
    <property type="entry name" value="PstS"/>
    <property type="match status" value="1"/>
</dbReference>
<dbReference type="InterPro" id="IPR050962">
    <property type="entry name" value="Phosphate-bind_PstS"/>
</dbReference>